<feature type="compositionally biased region" description="Basic residues" evidence="1">
    <location>
        <begin position="562"/>
        <end position="574"/>
    </location>
</feature>
<feature type="compositionally biased region" description="Basic and acidic residues" evidence="1">
    <location>
        <begin position="242"/>
        <end position="263"/>
    </location>
</feature>
<feature type="compositionally biased region" description="Basic and acidic residues" evidence="1">
    <location>
        <begin position="292"/>
        <end position="301"/>
    </location>
</feature>
<dbReference type="InterPro" id="IPR036390">
    <property type="entry name" value="WH_DNA-bd_sf"/>
</dbReference>
<evidence type="ECO:0000256" key="1">
    <source>
        <dbReference type="SAM" id="MobiDB-lite"/>
    </source>
</evidence>
<feature type="compositionally biased region" description="Basic residues" evidence="1">
    <location>
        <begin position="264"/>
        <end position="274"/>
    </location>
</feature>
<dbReference type="PANTHER" id="PTHR36812">
    <property type="entry name" value="NEUROFILAMENT TRIPLET M PROTEIN-LIKE PROTEIN"/>
    <property type="match status" value="1"/>
</dbReference>
<dbReference type="GO" id="GO:0006334">
    <property type="term" value="P:nucleosome assembly"/>
    <property type="evidence" value="ECO:0007669"/>
    <property type="project" value="InterPro"/>
</dbReference>
<feature type="compositionally biased region" description="Basic residues" evidence="1">
    <location>
        <begin position="603"/>
        <end position="620"/>
    </location>
</feature>
<keyword evidence="4" id="KW-1185">Reference proteome</keyword>
<dbReference type="InterPro" id="IPR005818">
    <property type="entry name" value="Histone_H1/H5_H15"/>
</dbReference>
<dbReference type="InterPro" id="IPR036388">
    <property type="entry name" value="WH-like_DNA-bd_sf"/>
</dbReference>
<proteinExistence type="predicted"/>
<evidence type="ECO:0000259" key="2">
    <source>
        <dbReference type="PROSITE" id="PS51504"/>
    </source>
</evidence>
<feature type="compositionally biased region" description="Basic residues" evidence="1">
    <location>
        <begin position="302"/>
        <end position="312"/>
    </location>
</feature>
<dbReference type="PROSITE" id="PS51504">
    <property type="entry name" value="H15"/>
    <property type="match status" value="1"/>
</dbReference>
<dbReference type="SUPFAM" id="SSF46785">
    <property type="entry name" value="Winged helix' DNA-binding domain"/>
    <property type="match status" value="2"/>
</dbReference>
<protein>
    <recommendedName>
        <fullName evidence="2">H15 domain-containing protein</fullName>
    </recommendedName>
</protein>
<feature type="compositionally biased region" description="Basic and acidic residues" evidence="1">
    <location>
        <begin position="526"/>
        <end position="538"/>
    </location>
</feature>
<sequence>MPTLKLKKATADYIAEKEREKEREREKKEDTPVKQKSRTPKEKADGAGMLKGLDGEVLFEKRKRSIPPSEQVLFDWVDEHLTSKTGVHLSLQRLYEYYGDVCIRNAATILEFPHFSKICQDKVGKEFGFKDSSLLKSMINERPIQPKKPKVKGETLKLKLKDVIEEIFLELGNSRHGIRFPKLKQAVAAKYPALRVDLRPRLLRNALEKGVYMKQFSVVKGVGLAGYYRLNNKPSESEAEEERVAAERKAEEGKNGIENDDQKKKKVRRKKKDKVKKEGENGEGDGEDDKADIDKEGEKKEKAKKKKRRKSSKRAEYRPARSQALSHSDPQRIEDIFPLALTFGSEPKESTVPKMKKYISRYYHEVDIEKKLKPALEKGVELGIWDLLPGNKYVLKIGEFDPTLKKSMDDIICAAIIATTEPKLASAIVIKKYILEYHPNFDIENRPKLFTSALERACHKNILRQVSGIGATGSYLLTLPFTPSPSLLAGDEDEDDYEEYDADGYSDNYVAKPSKSRTNPLPSDVTYHKDRAPPKDRSAPGVSSPKKKEKLSVNRGVVKKVDKVKKGKKQKTAKPKIIEKPESDDEDVIEEPDEEVVTETVAKKSKVKTKKSSKGSRKAMPKAPPKAAPKSNKPRGKNKEEEESEPDVPQEEKSEDESPIKPVKSSKRSRNVPKTKGSSKSSERSSSRGRSITSYKEADSDVDQSNSEPDDEPVSKKSRRK</sequence>
<feature type="compositionally biased region" description="Basic and acidic residues" evidence="1">
    <location>
        <begin position="14"/>
        <end position="45"/>
    </location>
</feature>
<feature type="domain" description="H15" evidence="2">
    <location>
        <begin position="404"/>
        <end position="479"/>
    </location>
</feature>
<accession>A0AAN8K5E4</accession>
<reference evidence="3 4" key="1">
    <citation type="submission" date="2024-01" db="EMBL/GenBank/DDBJ databases">
        <title>The genome of the rayed Mediterranean limpet Patella caerulea (Linnaeus, 1758).</title>
        <authorList>
            <person name="Anh-Thu Weber A."/>
            <person name="Halstead-Nussloch G."/>
        </authorList>
    </citation>
    <scope>NUCLEOTIDE SEQUENCE [LARGE SCALE GENOMIC DNA]</scope>
    <source>
        <strain evidence="3">AATW-2023a</strain>
        <tissue evidence="3">Whole specimen</tissue>
    </source>
</reference>
<dbReference type="SMART" id="SM00526">
    <property type="entry name" value="H15"/>
    <property type="match status" value="1"/>
</dbReference>
<feature type="compositionally biased region" description="Acidic residues" evidence="1">
    <location>
        <begin position="490"/>
        <end position="504"/>
    </location>
</feature>
<feature type="compositionally biased region" description="Basic and acidic residues" evidence="1">
    <location>
        <begin position="650"/>
        <end position="659"/>
    </location>
</feature>
<dbReference type="Gene3D" id="1.10.10.10">
    <property type="entry name" value="Winged helix-like DNA-binding domain superfamily/Winged helix DNA-binding domain"/>
    <property type="match status" value="2"/>
</dbReference>
<dbReference type="Pfam" id="PF00538">
    <property type="entry name" value="Linker_histone"/>
    <property type="match status" value="2"/>
</dbReference>
<name>A0AAN8K5E4_PATCE</name>
<organism evidence="3 4">
    <name type="scientific">Patella caerulea</name>
    <name type="common">Rayed Mediterranean limpet</name>
    <dbReference type="NCBI Taxonomy" id="87958"/>
    <lineage>
        <taxon>Eukaryota</taxon>
        <taxon>Metazoa</taxon>
        <taxon>Spiralia</taxon>
        <taxon>Lophotrochozoa</taxon>
        <taxon>Mollusca</taxon>
        <taxon>Gastropoda</taxon>
        <taxon>Patellogastropoda</taxon>
        <taxon>Patelloidea</taxon>
        <taxon>Patellidae</taxon>
        <taxon>Patella</taxon>
    </lineage>
</organism>
<dbReference type="EMBL" id="JAZGQO010000004">
    <property type="protein sequence ID" value="KAK6187972.1"/>
    <property type="molecule type" value="Genomic_DNA"/>
</dbReference>
<dbReference type="GO" id="GO:0000786">
    <property type="term" value="C:nucleosome"/>
    <property type="evidence" value="ECO:0007669"/>
    <property type="project" value="InterPro"/>
</dbReference>
<feature type="region of interest" description="Disordered" evidence="1">
    <location>
        <begin position="1"/>
        <end position="48"/>
    </location>
</feature>
<feature type="compositionally biased region" description="Acidic residues" evidence="1">
    <location>
        <begin position="281"/>
        <end position="291"/>
    </location>
</feature>
<dbReference type="Proteomes" id="UP001347796">
    <property type="component" value="Unassembled WGS sequence"/>
</dbReference>
<evidence type="ECO:0000313" key="3">
    <source>
        <dbReference type="EMBL" id="KAK6187972.1"/>
    </source>
</evidence>
<gene>
    <name evidence="3" type="ORF">SNE40_005887</name>
</gene>
<feature type="region of interest" description="Disordered" evidence="1">
    <location>
        <begin position="488"/>
        <end position="721"/>
    </location>
</feature>
<feature type="compositionally biased region" description="Basic residues" evidence="1">
    <location>
        <begin position="664"/>
        <end position="673"/>
    </location>
</feature>
<evidence type="ECO:0000313" key="4">
    <source>
        <dbReference type="Proteomes" id="UP001347796"/>
    </source>
</evidence>
<dbReference type="PANTHER" id="PTHR36812:SF9">
    <property type="entry name" value="MYB-LIKE PROTEIN X ISOFORM X1"/>
    <property type="match status" value="1"/>
</dbReference>
<dbReference type="GO" id="GO:0003677">
    <property type="term" value="F:DNA binding"/>
    <property type="evidence" value="ECO:0007669"/>
    <property type="project" value="InterPro"/>
</dbReference>
<comment type="caution">
    <text evidence="3">The sequence shown here is derived from an EMBL/GenBank/DDBJ whole genome shotgun (WGS) entry which is preliminary data.</text>
</comment>
<feature type="region of interest" description="Disordered" evidence="1">
    <location>
        <begin position="233"/>
        <end position="331"/>
    </location>
</feature>
<feature type="compositionally biased region" description="Acidic residues" evidence="1">
    <location>
        <begin position="582"/>
        <end position="597"/>
    </location>
</feature>
<dbReference type="AlphaFoldDB" id="A0AAN8K5E4"/>